<feature type="signal peptide" evidence="1">
    <location>
        <begin position="1"/>
        <end position="25"/>
    </location>
</feature>
<reference evidence="2" key="1">
    <citation type="submission" date="2021-09" db="EMBL/GenBank/DDBJ databases">
        <title>Fulvivirga sp. isolated from coastal sediment.</title>
        <authorList>
            <person name="Yu H."/>
        </authorList>
    </citation>
    <scope>NUCLEOTIDE SEQUENCE</scope>
    <source>
        <strain evidence="2">1062</strain>
    </source>
</reference>
<dbReference type="AlphaFoldDB" id="A0A9X1KWV0"/>
<dbReference type="Proteomes" id="UP001139409">
    <property type="component" value="Unassembled WGS sequence"/>
</dbReference>
<name>A0A9X1KWV0_9BACT</name>
<keyword evidence="3" id="KW-1185">Reference proteome</keyword>
<protein>
    <recommendedName>
        <fullName evidence="4">NIPSNAP domain-containing protein</fullName>
    </recommendedName>
</protein>
<evidence type="ECO:0000256" key="1">
    <source>
        <dbReference type="SAM" id="SignalP"/>
    </source>
</evidence>
<comment type="caution">
    <text evidence="2">The sequence shown here is derived from an EMBL/GenBank/DDBJ whole genome shotgun (WGS) entry which is preliminary data.</text>
</comment>
<keyword evidence="1" id="KW-0732">Signal</keyword>
<evidence type="ECO:0008006" key="4">
    <source>
        <dbReference type="Google" id="ProtNLM"/>
    </source>
</evidence>
<evidence type="ECO:0000313" key="3">
    <source>
        <dbReference type="Proteomes" id="UP001139409"/>
    </source>
</evidence>
<sequence>MKRLIYATGCLALWVALLCPQKSSAQELTAYRYIHVPSENMSEYMDRMENYWAKIAEAAIAKGNLQFWAVLVKQGGFDMPNSPNILMLVRFKDWDNRQGTWDSKAVFPDVPMEKMETGSLATVMHHIWVQSENWVNKEGAVPVDDYKYISMLYHDTNSPGALIDLENEHWAPFIKAQMDAGHTNQNAWGNATIVSPRGPNVGASTISFDIYSTLSAALSPNWSDDTTFPDEGLTKINELENTPRRQYIYRIAMVRDNSNMN</sequence>
<proteinExistence type="predicted"/>
<evidence type="ECO:0000313" key="2">
    <source>
        <dbReference type="EMBL" id="MCA6074329.1"/>
    </source>
</evidence>
<organism evidence="2 3">
    <name type="scientific">Fulvivirga sedimenti</name>
    <dbReference type="NCBI Taxonomy" id="2879465"/>
    <lineage>
        <taxon>Bacteria</taxon>
        <taxon>Pseudomonadati</taxon>
        <taxon>Bacteroidota</taxon>
        <taxon>Cytophagia</taxon>
        <taxon>Cytophagales</taxon>
        <taxon>Fulvivirgaceae</taxon>
        <taxon>Fulvivirga</taxon>
    </lineage>
</organism>
<feature type="chain" id="PRO_5040761937" description="NIPSNAP domain-containing protein" evidence="1">
    <location>
        <begin position="26"/>
        <end position="261"/>
    </location>
</feature>
<gene>
    <name evidence="2" type="ORF">LDX50_05590</name>
</gene>
<dbReference type="EMBL" id="JAIXNE010000001">
    <property type="protein sequence ID" value="MCA6074329.1"/>
    <property type="molecule type" value="Genomic_DNA"/>
</dbReference>
<dbReference type="RefSeq" id="WP_225697424.1">
    <property type="nucleotide sequence ID" value="NZ_JAIXNE010000001.1"/>
</dbReference>
<accession>A0A9X1KWV0</accession>